<feature type="region of interest" description="Disordered" evidence="12">
    <location>
        <begin position="513"/>
        <end position="539"/>
    </location>
</feature>
<comment type="subcellular location">
    <subcellularLocation>
        <location evidence="1">Membrane</location>
        <topology evidence="1">Multi-pass membrane protein</topology>
    </subcellularLocation>
    <subcellularLocation>
        <location evidence="2">Mitochondrion inner membrane</location>
    </subcellularLocation>
</comment>
<evidence type="ECO:0000313" key="14">
    <source>
        <dbReference type="EMBL" id="CDS01394.1"/>
    </source>
</evidence>
<evidence type="ECO:0000256" key="4">
    <source>
        <dbReference type="ARBA" id="ARBA00022692"/>
    </source>
</evidence>
<dbReference type="Gene3D" id="1.50.40.10">
    <property type="entry name" value="Mitochondrial carrier domain"/>
    <property type="match status" value="1"/>
</dbReference>
<dbReference type="PANTHER" id="PTHR31068:SF0">
    <property type="entry name" value="MITOCHONDRIAL DISTRIBUTION AND MORPHOLOGY PROTEIN 31"/>
    <property type="match status" value="1"/>
</dbReference>
<evidence type="ECO:0000256" key="8">
    <source>
        <dbReference type="ARBA" id="ARBA00023128"/>
    </source>
</evidence>
<feature type="repeat" description="Solcar" evidence="11">
    <location>
        <begin position="6"/>
        <end position="114"/>
    </location>
</feature>
<feature type="region of interest" description="Disordered" evidence="12">
    <location>
        <begin position="430"/>
        <end position="492"/>
    </location>
</feature>
<protein>
    <submittedName>
        <fullName evidence="14">Uncharacterized protein</fullName>
    </submittedName>
</protein>
<dbReference type="AlphaFoldDB" id="A0A0F7S270"/>
<keyword evidence="8" id="KW-0496">Mitochondrion</keyword>
<dbReference type="InterPro" id="IPR023395">
    <property type="entry name" value="MCP_dom_sf"/>
</dbReference>
<keyword evidence="6" id="KW-0809">Transit peptide</keyword>
<accession>A0A0F7S270</accession>
<feature type="compositionally biased region" description="Low complexity" evidence="12">
    <location>
        <begin position="513"/>
        <end position="526"/>
    </location>
</feature>
<dbReference type="PANTHER" id="PTHR31068">
    <property type="entry name" value="MITOCHONDRIAL DISTRIBUTION AND MORPHOLOGY PROTEIN 31"/>
    <property type="match status" value="1"/>
</dbReference>
<feature type="compositionally biased region" description="Basic and acidic residues" evidence="12">
    <location>
        <begin position="460"/>
        <end position="480"/>
    </location>
</feature>
<feature type="compositionally biased region" description="Low complexity" evidence="12">
    <location>
        <begin position="481"/>
        <end position="492"/>
    </location>
</feature>
<evidence type="ECO:0000256" key="6">
    <source>
        <dbReference type="ARBA" id="ARBA00022946"/>
    </source>
</evidence>
<organism evidence="14 15">
    <name type="scientific">Sporisorium scitamineum</name>
    <dbReference type="NCBI Taxonomy" id="49012"/>
    <lineage>
        <taxon>Eukaryota</taxon>
        <taxon>Fungi</taxon>
        <taxon>Dikarya</taxon>
        <taxon>Basidiomycota</taxon>
        <taxon>Ustilaginomycotina</taxon>
        <taxon>Ustilaginomycetes</taxon>
        <taxon>Ustilaginales</taxon>
        <taxon>Ustilaginaceae</taxon>
        <taxon>Sporisorium</taxon>
    </lineage>
</organism>
<dbReference type="InterPro" id="IPR012571">
    <property type="entry name" value="Mdm31/Mdm32"/>
</dbReference>
<dbReference type="GO" id="GO:0007005">
    <property type="term" value="P:mitochondrion organization"/>
    <property type="evidence" value="ECO:0007669"/>
    <property type="project" value="InterPro"/>
</dbReference>
<comment type="similarity">
    <text evidence="3">Belongs to the MDM31/MDM32 family.</text>
</comment>
<evidence type="ECO:0000256" key="9">
    <source>
        <dbReference type="ARBA" id="ARBA00023136"/>
    </source>
</evidence>
<dbReference type="SUPFAM" id="SSF103506">
    <property type="entry name" value="Mitochondrial carrier"/>
    <property type="match status" value="1"/>
</dbReference>
<proteinExistence type="inferred from homology"/>
<keyword evidence="7 13" id="KW-1133">Transmembrane helix</keyword>
<feature type="compositionally biased region" description="Basic and acidic residues" evidence="12">
    <location>
        <begin position="433"/>
        <end position="444"/>
    </location>
</feature>
<reference evidence="15" key="1">
    <citation type="submission" date="2014-06" db="EMBL/GenBank/DDBJ databases">
        <authorList>
            <person name="Berkman P.J."/>
        </authorList>
    </citation>
    <scope>NUCLEOTIDE SEQUENCE [LARGE SCALE GENOMIC DNA]</scope>
</reference>
<keyword evidence="15" id="KW-1185">Reference proteome</keyword>
<feature type="region of interest" description="Disordered" evidence="12">
    <location>
        <begin position="947"/>
        <end position="1028"/>
    </location>
</feature>
<evidence type="ECO:0000256" key="5">
    <source>
        <dbReference type="ARBA" id="ARBA00022792"/>
    </source>
</evidence>
<dbReference type="PROSITE" id="PS50920">
    <property type="entry name" value="SOLCAR"/>
    <property type="match status" value="3"/>
</dbReference>
<dbReference type="GO" id="GO:0000001">
    <property type="term" value="P:mitochondrion inheritance"/>
    <property type="evidence" value="ECO:0007669"/>
    <property type="project" value="InterPro"/>
</dbReference>
<evidence type="ECO:0000256" key="12">
    <source>
        <dbReference type="SAM" id="MobiDB-lite"/>
    </source>
</evidence>
<feature type="transmembrane region" description="Helical" evidence="13">
    <location>
        <begin position="577"/>
        <end position="607"/>
    </location>
</feature>
<feature type="transmembrane region" description="Helical" evidence="13">
    <location>
        <begin position="237"/>
        <end position="256"/>
    </location>
</feature>
<dbReference type="GO" id="GO:0005743">
    <property type="term" value="C:mitochondrial inner membrane"/>
    <property type="evidence" value="ECO:0007669"/>
    <property type="project" value="UniProtKB-SubCell"/>
</dbReference>
<evidence type="ECO:0000256" key="13">
    <source>
        <dbReference type="SAM" id="Phobius"/>
    </source>
</evidence>
<evidence type="ECO:0000256" key="10">
    <source>
        <dbReference type="ARBA" id="ARBA00025191"/>
    </source>
</evidence>
<keyword evidence="9 11" id="KW-0472">Membrane</keyword>
<evidence type="ECO:0000256" key="7">
    <source>
        <dbReference type="ARBA" id="ARBA00022989"/>
    </source>
</evidence>
<dbReference type="Proteomes" id="UP000242770">
    <property type="component" value="Unassembled WGS sequence"/>
</dbReference>
<comment type="function">
    <text evidence="10">Involved in the organization of the mitochondrial membranes and the global structure of the mitochondria. Also required for mitochondrial distribution and mobility as well as for the maintenance of mitochondrial DNA nucleoids structures.</text>
</comment>
<evidence type="ECO:0000256" key="11">
    <source>
        <dbReference type="PROSITE-ProRule" id="PRU00282"/>
    </source>
</evidence>
<dbReference type="EMBL" id="CCFA01003871">
    <property type="protein sequence ID" value="CDS01394.1"/>
    <property type="molecule type" value="Genomic_DNA"/>
</dbReference>
<feature type="compositionally biased region" description="Basic and acidic residues" evidence="12">
    <location>
        <begin position="982"/>
        <end position="1006"/>
    </location>
</feature>
<feature type="repeat" description="Solcar" evidence="11">
    <location>
        <begin position="231"/>
        <end position="315"/>
    </location>
</feature>
<keyword evidence="5" id="KW-0999">Mitochondrion inner membrane</keyword>
<evidence type="ECO:0000313" key="15">
    <source>
        <dbReference type="Proteomes" id="UP000242770"/>
    </source>
</evidence>
<sequence length="1168" mass="128666">MAEERLTPFGQALAGALGGVFSNAVIYPLDTVKTRIQAGESSAVVTGKEARDPKDPTKTIVTVSKNAGMIKGILHIIHSKEGVAGLYKGFGASMVNTFSTGFAYFYWYSVVRTFYQNRLAKRSASGVAIMSTAAELVLGAIAGALAQIFTIPVSVIATRQQLGTAGNAKDGKPVDESFLGMAKDILKEDGVTGLWRGLKPSLVLTVNPAITYGVFERVKTIILATSLDGKMTPGKSFLVGALSKTLATVVTFPYILSKIRLQAKNTKYTGAIDCLTQIAKEKGISGWYQGMQAQITKAVLAQALLFYFRDYFEVWTRQILRVSKKPVKIDPNGIEICSKASAAAKIAGQSNIWFQDSHSVSRSTGDTGRSYLAVQSYFTRLARPGFRQQASTAFNSRPASSFGSSPTHAGWTAGTLGSIAQQARAFHAVQVARADDKDRSRLDGDTSGAPHSSSTTDPPAHQDARSPESARPSQKEDADTKATSSSTELTTAERAYHHFANYPASLRRLAMRAVPASAQSSQARPSTGNELQPHEHHRLRPSKEDLLRIAQGFWTRLRIRFKWFTIRGFRRFNADDISAFFTLGGFTTAVFIIVGTTTFFSLIFAALNALNLQEWIARKIADYLTAETGVTVVFESAIVPKWKESKISFKNVFISRRAHGDVDSLLRERRQKARNGGADRLDKVKRRTAMTAGDGMAWEGTHYEEIEEVAPPMSDEARGEDLAEDDTVNTNYTMFDLQVDSIDVTLSLQRWFEGKGLIEDAVVRGVRGIVDRRNVFWDPSKPYDPKTARREPRHGDFELESLEVEDFLVTVYQPNNFRPFNFSIFSAHIPKLRKQWLFYDLLSADSITGQVDGCLFSLHKPQNISRTVEKDREMIHSKWKTMSRMRVDGVNFDHIQNQSDLTGPISWILSGKFDVVADIKFPRDLDDEADINTIIIEVLDNLTAALSGEPSRDHDDDPIPGQHRLSGPAIEAPVSAVGATAERVRKENEEARRQGREPPARAERRAAANQQQQQQPEQDDRKAKSSIPPPTVVIDMDVRFKDIKAAVPLFTSDISYSTNAFVRPIVAFMNANKTLIPIRCRVVMDLSEFDGSLDLAQTGLLPVVSEKIYEALANHVASQNASSKRLKNVSLWSLQVSANAALNLVTLLRDTMARTTGTSAAITSKAGG</sequence>
<evidence type="ECO:0000256" key="3">
    <source>
        <dbReference type="ARBA" id="ARBA00005687"/>
    </source>
</evidence>
<gene>
    <name evidence="14" type="primary">SSCI65420.1</name>
</gene>
<feature type="repeat" description="Solcar" evidence="11">
    <location>
        <begin position="130"/>
        <end position="221"/>
    </location>
</feature>
<name>A0A0F7S270_9BASI</name>
<evidence type="ECO:0000256" key="2">
    <source>
        <dbReference type="ARBA" id="ARBA00004273"/>
    </source>
</evidence>
<evidence type="ECO:0000256" key="1">
    <source>
        <dbReference type="ARBA" id="ARBA00004141"/>
    </source>
</evidence>
<feature type="transmembrane region" description="Helical" evidence="13">
    <location>
        <begin position="89"/>
        <end position="107"/>
    </location>
</feature>
<keyword evidence="4 11" id="KW-0812">Transmembrane</keyword>
<feature type="compositionally biased region" description="Low complexity" evidence="12">
    <location>
        <begin position="1007"/>
        <end position="1016"/>
    </location>
</feature>
<feature type="transmembrane region" description="Helical" evidence="13">
    <location>
        <begin position="127"/>
        <end position="149"/>
    </location>
</feature>
<dbReference type="Pfam" id="PF00153">
    <property type="entry name" value="Mito_carr"/>
    <property type="match status" value="3"/>
</dbReference>
<dbReference type="STRING" id="49012.A0A0F7S270"/>
<dbReference type="Pfam" id="PF08118">
    <property type="entry name" value="MDM31_MDM32"/>
    <property type="match status" value="1"/>
</dbReference>
<dbReference type="InterPro" id="IPR018108">
    <property type="entry name" value="MCP_transmembrane"/>
</dbReference>